<dbReference type="InterPro" id="IPR047657">
    <property type="entry name" value="PmbA"/>
</dbReference>
<dbReference type="PANTHER" id="PTHR43421">
    <property type="entry name" value="METALLOPROTEASE PMBA"/>
    <property type="match status" value="1"/>
</dbReference>
<dbReference type="InterPro" id="IPR035068">
    <property type="entry name" value="TldD/PmbA_N"/>
</dbReference>
<evidence type="ECO:0000313" key="4">
    <source>
        <dbReference type="EMBL" id="SEO12797.1"/>
    </source>
</evidence>
<dbReference type="STRING" id="872970.SAMN04488134_10444"/>
<organism evidence="4 5">
    <name type="scientific">Amphibacillus marinus</name>
    <dbReference type="NCBI Taxonomy" id="872970"/>
    <lineage>
        <taxon>Bacteria</taxon>
        <taxon>Bacillati</taxon>
        <taxon>Bacillota</taxon>
        <taxon>Bacilli</taxon>
        <taxon>Bacillales</taxon>
        <taxon>Bacillaceae</taxon>
        <taxon>Amphibacillus</taxon>
    </lineage>
</organism>
<sequence>MADLAKYYTYLMHLPAPIKEAEVNAETIERQSLIFTNGAVAETSVSNVTELFVRASGVRTGYAYTQDLAEEPEQVIKRAYQNSEVVERDGKDQLNTSQTVKQVLKPTQAEHSSFDSLKQQAQICESMMRQSNEQILNTTTTIRADHRSSHVINSNGVNLESHKTVYYANITVMATYNGLDYNASLEATATSLTGFNYTHICDKINNILKYQINPVKLETGYYKAVLDATAGVNIMMTAWQLFSGMKYNDGSSALAGKLGEQIGSEAFSVKNVPNHPLTGYTYDFDCEGSPVQTQTLVECGKLNALMENLASAGERRMASTGNAGRYALLSGTIPTDIIITPTIFYIEASEQSIDELLEKMGDGIYITESYDVFHSINIASGEFSIPCRGVIVKNGKIEDAVTNLTISGNLQELFQSVLATGSDLYIEEFLRQSYAVGSPSMLVDKLHITGK</sequence>
<dbReference type="Gene3D" id="3.30.2290.10">
    <property type="entry name" value="PmbA/TldD superfamily"/>
    <property type="match status" value="1"/>
</dbReference>
<accession>A0A1H8M5Y2</accession>
<dbReference type="RefSeq" id="WP_091496386.1">
    <property type="nucleotide sequence ID" value="NZ_FODJ01000004.1"/>
</dbReference>
<dbReference type="GO" id="GO:0008237">
    <property type="term" value="F:metallopeptidase activity"/>
    <property type="evidence" value="ECO:0007669"/>
    <property type="project" value="InterPro"/>
</dbReference>
<dbReference type="InterPro" id="IPR002510">
    <property type="entry name" value="Metalloprtase-TldD/E_N"/>
</dbReference>
<feature type="domain" description="Metalloprotease TldD/E C-terminal" evidence="3">
    <location>
        <begin position="219"/>
        <end position="450"/>
    </location>
</feature>
<dbReference type="InterPro" id="IPR036059">
    <property type="entry name" value="TldD/PmbA_sf"/>
</dbReference>
<dbReference type="PANTHER" id="PTHR43421:SF1">
    <property type="entry name" value="METALLOPROTEASE PMBA"/>
    <property type="match status" value="1"/>
</dbReference>
<evidence type="ECO:0000313" key="5">
    <source>
        <dbReference type="Proteomes" id="UP000199300"/>
    </source>
</evidence>
<dbReference type="Proteomes" id="UP000199300">
    <property type="component" value="Unassembled WGS sequence"/>
</dbReference>
<dbReference type="GO" id="GO:0006508">
    <property type="term" value="P:proteolysis"/>
    <property type="evidence" value="ECO:0007669"/>
    <property type="project" value="InterPro"/>
</dbReference>
<evidence type="ECO:0000259" key="2">
    <source>
        <dbReference type="Pfam" id="PF01523"/>
    </source>
</evidence>
<name>A0A1H8M5Y2_9BACI</name>
<reference evidence="4 5" key="1">
    <citation type="submission" date="2016-10" db="EMBL/GenBank/DDBJ databases">
        <authorList>
            <person name="de Groot N.N."/>
        </authorList>
    </citation>
    <scope>NUCLEOTIDE SEQUENCE [LARGE SCALE GENOMIC DNA]</scope>
    <source>
        <strain evidence="4 5">CGMCC 1.10434</strain>
    </source>
</reference>
<evidence type="ECO:0000256" key="1">
    <source>
        <dbReference type="ARBA" id="ARBA00005836"/>
    </source>
</evidence>
<dbReference type="EMBL" id="FODJ01000004">
    <property type="protein sequence ID" value="SEO12797.1"/>
    <property type="molecule type" value="Genomic_DNA"/>
</dbReference>
<dbReference type="AlphaFoldDB" id="A0A1H8M5Y2"/>
<dbReference type="InterPro" id="IPR045569">
    <property type="entry name" value="Metalloprtase-TldD/E_C"/>
</dbReference>
<dbReference type="Pfam" id="PF19289">
    <property type="entry name" value="PmbA_TldD_3rd"/>
    <property type="match status" value="1"/>
</dbReference>
<dbReference type="OrthoDB" id="9803618at2"/>
<keyword evidence="5" id="KW-1185">Reference proteome</keyword>
<dbReference type="SUPFAM" id="SSF111283">
    <property type="entry name" value="Putative modulator of DNA gyrase, PmbA/TldD"/>
    <property type="match status" value="1"/>
</dbReference>
<protein>
    <submittedName>
        <fullName evidence="4">PmbA protein</fullName>
    </submittedName>
</protein>
<evidence type="ECO:0000259" key="3">
    <source>
        <dbReference type="Pfam" id="PF19289"/>
    </source>
</evidence>
<dbReference type="Pfam" id="PF01523">
    <property type="entry name" value="PmbA_TldD_1st"/>
    <property type="match status" value="1"/>
</dbReference>
<dbReference type="GO" id="GO:0005829">
    <property type="term" value="C:cytosol"/>
    <property type="evidence" value="ECO:0007669"/>
    <property type="project" value="TreeGrafter"/>
</dbReference>
<proteinExistence type="inferred from homology"/>
<feature type="domain" description="Metalloprotease TldD/E N-terminal" evidence="2">
    <location>
        <begin position="21"/>
        <end position="82"/>
    </location>
</feature>
<gene>
    <name evidence="4" type="ORF">SAMN04488134_10444</name>
</gene>
<comment type="similarity">
    <text evidence="1">Belongs to the peptidase U62 family.</text>
</comment>